<dbReference type="RefSeq" id="WP_118362824.1">
    <property type="nucleotide sequence ID" value="NZ_DAWELM010000004.1"/>
</dbReference>
<protein>
    <submittedName>
        <fullName evidence="1">Uncharacterized protein</fullName>
    </submittedName>
</protein>
<proteinExistence type="predicted"/>
<organism evidence="1 2">
    <name type="scientific">Lachnospira eligens</name>
    <dbReference type="NCBI Taxonomy" id="39485"/>
    <lineage>
        <taxon>Bacteria</taxon>
        <taxon>Bacillati</taxon>
        <taxon>Bacillota</taxon>
        <taxon>Clostridia</taxon>
        <taxon>Lachnospirales</taxon>
        <taxon>Lachnospiraceae</taxon>
        <taxon>Lachnospira</taxon>
    </lineage>
</organism>
<reference evidence="1 2" key="1">
    <citation type="submission" date="2018-08" db="EMBL/GenBank/DDBJ databases">
        <title>A genome reference for cultivated species of the human gut microbiota.</title>
        <authorList>
            <person name="Zou Y."/>
            <person name="Xue W."/>
            <person name="Luo G."/>
        </authorList>
    </citation>
    <scope>NUCLEOTIDE SEQUENCE [LARGE SCALE GENOMIC DNA]</scope>
    <source>
        <strain evidence="1 2">AM37-3BH</strain>
    </source>
</reference>
<name>A0A413YU58_9FIRM</name>
<accession>A0A413YU58</accession>
<dbReference type="AlphaFoldDB" id="A0A413YU58"/>
<dbReference type="Proteomes" id="UP000285844">
    <property type="component" value="Unassembled WGS sequence"/>
</dbReference>
<evidence type="ECO:0000313" key="1">
    <source>
        <dbReference type="EMBL" id="RHC12596.1"/>
    </source>
</evidence>
<gene>
    <name evidence="1" type="ORF">DW858_09520</name>
</gene>
<sequence>MLNTTKNTSMNGNSSIEEKAVVTFSASIPSAGEITINKRIADRRAYIENQEECDTDFANFEAEVMAALKEM</sequence>
<comment type="caution">
    <text evidence="1">The sequence shown here is derived from an EMBL/GenBank/DDBJ whole genome shotgun (WGS) entry which is preliminary data.</text>
</comment>
<evidence type="ECO:0000313" key="2">
    <source>
        <dbReference type="Proteomes" id="UP000285844"/>
    </source>
</evidence>
<dbReference type="EMBL" id="QSHM01000010">
    <property type="protein sequence ID" value="RHC12596.1"/>
    <property type="molecule type" value="Genomic_DNA"/>
</dbReference>